<evidence type="ECO:0000313" key="1">
    <source>
        <dbReference type="EMBL" id="OGL44716.1"/>
    </source>
</evidence>
<protein>
    <submittedName>
        <fullName evidence="1">Uncharacterized protein</fullName>
    </submittedName>
</protein>
<evidence type="ECO:0000313" key="2">
    <source>
        <dbReference type="Proteomes" id="UP000179266"/>
    </source>
</evidence>
<proteinExistence type="predicted"/>
<organism evidence="1 2">
    <name type="scientific">Candidatus Schekmanbacteria bacterium RBG_13_48_7</name>
    <dbReference type="NCBI Taxonomy" id="1817878"/>
    <lineage>
        <taxon>Bacteria</taxon>
        <taxon>Candidatus Schekmaniibacteriota</taxon>
    </lineage>
</organism>
<sequence>MLLALGVNPACCGYNENQIEYCLNELGSKELHQEKEGANHVKSLLIEKGFLSANTPTGKTAKKHPEIMKLRFDPVKSDFNTIPYDLREPFYKIVFQHADGAVQKTGRTWVKINPLEEQYLKKQYQFESSEKNLHVKKQS</sequence>
<reference evidence="1 2" key="1">
    <citation type="journal article" date="2016" name="Nat. Commun.">
        <title>Thousands of microbial genomes shed light on interconnected biogeochemical processes in an aquifer system.</title>
        <authorList>
            <person name="Anantharaman K."/>
            <person name="Brown C.T."/>
            <person name="Hug L.A."/>
            <person name="Sharon I."/>
            <person name="Castelle C.J."/>
            <person name="Probst A.J."/>
            <person name="Thomas B.C."/>
            <person name="Singh A."/>
            <person name="Wilkins M.J."/>
            <person name="Karaoz U."/>
            <person name="Brodie E.L."/>
            <person name="Williams K.H."/>
            <person name="Hubbard S.S."/>
            <person name="Banfield J.F."/>
        </authorList>
    </citation>
    <scope>NUCLEOTIDE SEQUENCE [LARGE SCALE GENOMIC DNA]</scope>
</reference>
<name>A0A1F7RT24_9BACT</name>
<accession>A0A1F7RT24</accession>
<dbReference type="Proteomes" id="UP000179266">
    <property type="component" value="Unassembled WGS sequence"/>
</dbReference>
<dbReference type="EMBL" id="MGDD01000210">
    <property type="protein sequence ID" value="OGL44716.1"/>
    <property type="molecule type" value="Genomic_DNA"/>
</dbReference>
<gene>
    <name evidence="1" type="ORF">A2161_04740</name>
</gene>
<dbReference type="AlphaFoldDB" id="A0A1F7RT24"/>
<comment type="caution">
    <text evidence="1">The sequence shown here is derived from an EMBL/GenBank/DDBJ whole genome shotgun (WGS) entry which is preliminary data.</text>
</comment>